<dbReference type="PANTHER" id="PTHR35333:SF3">
    <property type="entry name" value="BETA-LACTAMASE-TYPE TRANSPEPTIDASE FOLD CONTAINING PROTEIN"/>
    <property type="match status" value="1"/>
</dbReference>
<dbReference type="Proteomes" id="UP000192756">
    <property type="component" value="Unassembled WGS sequence"/>
</dbReference>
<dbReference type="AlphaFoldDB" id="A0A1W2DFH6"/>
<protein>
    <recommendedName>
        <fullName evidence="3">beta-lactamase</fullName>
        <ecNumber evidence="3">3.5.2.6</ecNumber>
    </recommendedName>
</protein>
<dbReference type="Pfam" id="PF13354">
    <property type="entry name" value="Beta-lactamase2"/>
    <property type="match status" value="1"/>
</dbReference>
<dbReference type="EMBL" id="FWXT01000003">
    <property type="protein sequence ID" value="SMC95688.1"/>
    <property type="molecule type" value="Genomic_DNA"/>
</dbReference>
<dbReference type="GO" id="GO:0046677">
    <property type="term" value="P:response to antibiotic"/>
    <property type="evidence" value="ECO:0007669"/>
    <property type="project" value="InterPro"/>
</dbReference>
<gene>
    <name evidence="5" type="ORF">SAMN04488524_3694</name>
</gene>
<name>A0A1W2DFH6_9SPHI</name>
<accession>A0A1W2DFH6</accession>
<dbReference type="InterPro" id="IPR000871">
    <property type="entry name" value="Beta-lactam_class-A"/>
</dbReference>
<comment type="similarity">
    <text evidence="2">Belongs to the class-A beta-lactamase family.</text>
</comment>
<feature type="domain" description="Beta-lactamase class A catalytic" evidence="4">
    <location>
        <begin position="85"/>
        <end position="362"/>
    </location>
</feature>
<dbReference type="GO" id="GO:0030655">
    <property type="term" value="P:beta-lactam antibiotic catabolic process"/>
    <property type="evidence" value="ECO:0007669"/>
    <property type="project" value="InterPro"/>
</dbReference>
<organism evidence="5 6">
    <name type="scientific">Pedobacter africanus</name>
    <dbReference type="NCBI Taxonomy" id="151894"/>
    <lineage>
        <taxon>Bacteria</taxon>
        <taxon>Pseudomonadati</taxon>
        <taxon>Bacteroidota</taxon>
        <taxon>Sphingobacteriia</taxon>
        <taxon>Sphingobacteriales</taxon>
        <taxon>Sphingobacteriaceae</taxon>
        <taxon>Pedobacter</taxon>
    </lineage>
</organism>
<dbReference type="InterPro" id="IPR012338">
    <property type="entry name" value="Beta-lactam/transpept-like"/>
</dbReference>
<dbReference type="SUPFAM" id="SSF56601">
    <property type="entry name" value="beta-lactamase/transpeptidase-like"/>
    <property type="match status" value="1"/>
</dbReference>
<dbReference type="Gene3D" id="3.40.710.10">
    <property type="entry name" value="DD-peptidase/beta-lactamase superfamily"/>
    <property type="match status" value="1"/>
</dbReference>
<dbReference type="InterPro" id="IPR045155">
    <property type="entry name" value="Beta-lactam_cat"/>
</dbReference>
<proteinExistence type="inferred from homology"/>
<evidence type="ECO:0000313" key="5">
    <source>
        <dbReference type="EMBL" id="SMC95688.1"/>
    </source>
</evidence>
<evidence type="ECO:0000256" key="1">
    <source>
        <dbReference type="ARBA" id="ARBA00001526"/>
    </source>
</evidence>
<keyword evidence="6" id="KW-1185">Reference proteome</keyword>
<dbReference type="EC" id="3.5.2.6" evidence="3"/>
<reference evidence="6" key="1">
    <citation type="submission" date="2017-04" db="EMBL/GenBank/DDBJ databases">
        <authorList>
            <person name="Varghese N."/>
            <person name="Submissions S."/>
        </authorList>
    </citation>
    <scope>NUCLEOTIDE SEQUENCE [LARGE SCALE GENOMIC DNA]</scope>
    <source>
        <strain evidence="6">DSM 12126</strain>
    </source>
</reference>
<comment type="catalytic activity">
    <reaction evidence="1">
        <text>a beta-lactam + H2O = a substituted beta-amino acid</text>
        <dbReference type="Rhea" id="RHEA:20401"/>
        <dbReference type="ChEBI" id="CHEBI:15377"/>
        <dbReference type="ChEBI" id="CHEBI:35627"/>
        <dbReference type="ChEBI" id="CHEBI:140347"/>
        <dbReference type="EC" id="3.5.2.6"/>
    </reaction>
</comment>
<evidence type="ECO:0000256" key="3">
    <source>
        <dbReference type="ARBA" id="ARBA00012865"/>
    </source>
</evidence>
<evidence type="ECO:0000256" key="2">
    <source>
        <dbReference type="ARBA" id="ARBA00009009"/>
    </source>
</evidence>
<dbReference type="PANTHER" id="PTHR35333">
    <property type="entry name" value="BETA-LACTAMASE"/>
    <property type="match status" value="1"/>
</dbReference>
<dbReference type="GO" id="GO:0008800">
    <property type="term" value="F:beta-lactamase activity"/>
    <property type="evidence" value="ECO:0007669"/>
    <property type="project" value="UniProtKB-EC"/>
</dbReference>
<evidence type="ECO:0000313" key="6">
    <source>
        <dbReference type="Proteomes" id="UP000192756"/>
    </source>
</evidence>
<dbReference type="STRING" id="151894.SAMN04488524_3694"/>
<evidence type="ECO:0000259" key="4">
    <source>
        <dbReference type="Pfam" id="PF13354"/>
    </source>
</evidence>
<sequence length="421" mass="48628">MKKTAFSIMSSITRFIIFSFLLLISLNTMAQKTDTLLIEQLMRQHPDLFNGVLNHPQKNQVQVLYTQVNRNTKKQISFKSFSYNLDNHRYFYPASTVKLAAVIFALEKINEIGANDLKVKKLTAASTMITDSAYAKQTKVTTDTSARNGLPSIAHYVKKILLTSDNDAFNRLFEFIGRAEINQKLKKYGLNDSRILNRLAIGDAGETSKHTNPIRFYDGSKLVYSQPAQYDPKEYPLVLTNTVMGVGYIDSAEKLVNKPFSLINKNAFSISDQQSLMKRLIYPQAFPENERFNLTPEDYQLIYTYMSKLPTDSDYPAYNPKEFWPTYAKMLYYGREKDATINPNLKIYNKYGDSYGFIIDNAYFKDSKNKVEFFLTAVVQSNEDGIYNDNKYDYDQVCFPFMKNIGRVIFDYELQRKAKKK</sequence>